<feature type="transmembrane region" description="Helical" evidence="10">
    <location>
        <begin position="191"/>
        <end position="209"/>
    </location>
</feature>
<feature type="domain" description="Solute-binding protein family 3/N-terminal" evidence="12">
    <location>
        <begin position="44"/>
        <end position="379"/>
    </location>
</feature>
<dbReference type="GO" id="GO:0016020">
    <property type="term" value="C:membrane"/>
    <property type="evidence" value="ECO:0007669"/>
    <property type="project" value="UniProtKB-SubCell"/>
</dbReference>
<protein>
    <submittedName>
        <fullName evidence="14">Uncharacterized protein</fullName>
    </submittedName>
</protein>
<dbReference type="SUPFAM" id="SSF81324">
    <property type="entry name" value="Voltage-gated potassium channels"/>
    <property type="match status" value="1"/>
</dbReference>
<dbReference type="Gene3D" id="1.10.287.70">
    <property type="match status" value="1"/>
</dbReference>
<reference evidence="14" key="1">
    <citation type="submission" date="2020-02" db="EMBL/GenBank/DDBJ databases">
        <authorList>
            <person name="Meier V. D."/>
        </authorList>
    </citation>
    <scope>NUCLEOTIDE SEQUENCE</scope>
    <source>
        <strain evidence="14">AVDCRST_MAG42</strain>
    </source>
</reference>
<dbReference type="SUPFAM" id="SSF53850">
    <property type="entry name" value="Periplasmic binding protein-like II"/>
    <property type="match status" value="1"/>
</dbReference>
<evidence type="ECO:0000256" key="10">
    <source>
        <dbReference type="SAM" id="Phobius"/>
    </source>
</evidence>
<keyword evidence="3 10" id="KW-0812">Transmembrane</keyword>
<evidence type="ECO:0000259" key="12">
    <source>
        <dbReference type="SMART" id="SM00062"/>
    </source>
</evidence>
<name>A0A6J4I6S3_9BACT</name>
<dbReference type="SMART" id="SM00062">
    <property type="entry name" value="PBPb"/>
    <property type="match status" value="1"/>
</dbReference>
<evidence type="ECO:0000256" key="11">
    <source>
        <dbReference type="SAM" id="SignalP"/>
    </source>
</evidence>
<keyword evidence="8" id="KW-0325">Glycoprotein</keyword>
<dbReference type="SMART" id="SM00079">
    <property type="entry name" value="PBPe"/>
    <property type="match status" value="1"/>
</dbReference>
<dbReference type="AlphaFoldDB" id="A0A6J4I6S3"/>
<gene>
    <name evidence="14" type="ORF">AVDCRST_MAG42-1751</name>
</gene>
<comment type="subcellular location">
    <subcellularLocation>
        <location evidence="1">Membrane</location>
        <topology evidence="1">Multi-pass membrane protein</topology>
    </subcellularLocation>
</comment>
<dbReference type="InterPro" id="IPR001638">
    <property type="entry name" value="Solute-binding_3/MltF_N"/>
</dbReference>
<proteinExistence type="predicted"/>
<feature type="signal peptide" evidence="11">
    <location>
        <begin position="1"/>
        <end position="32"/>
    </location>
</feature>
<dbReference type="Pfam" id="PF00060">
    <property type="entry name" value="Lig_chan"/>
    <property type="match status" value="1"/>
</dbReference>
<feature type="domain" description="Ionotropic glutamate receptor C-terminal" evidence="13">
    <location>
        <begin position="44"/>
        <end position="378"/>
    </location>
</feature>
<evidence type="ECO:0000256" key="2">
    <source>
        <dbReference type="ARBA" id="ARBA00022448"/>
    </source>
</evidence>
<evidence type="ECO:0000256" key="3">
    <source>
        <dbReference type="ARBA" id="ARBA00022692"/>
    </source>
</evidence>
<evidence type="ECO:0000256" key="7">
    <source>
        <dbReference type="ARBA" id="ARBA00023170"/>
    </source>
</evidence>
<keyword evidence="9" id="KW-0407">Ion channel</keyword>
<evidence type="ECO:0000256" key="6">
    <source>
        <dbReference type="ARBA" id="ARBA00023136"/>
    </source>
</evidence>
<keyword evidence="7" id="KW-0675">Receptor</keyword>
<keyword evidence="4 10" id="KW-1133">Transmembrane helix</keyword>
<evidence type="ECO:0000256" key="1">
    <source>
        <dbReference type="ARBA" id="ARBA00004141"/>
    </source>
</evidence>
<feature type="chain" id="PRO_5027064035" evidence="11">
    <location>
        <begin position="33"/>
        <end position="388"/>
    </location>
</feature>
<dbReference type="GO" id="GO:0015276">
    <property type="term" value="F:ligand-gated monoatomic ion channel activity"/>
    <property type="evidence" value="ECO:0007669"/>
    <property type="project" value="InterPro"/>
</dbReference>
<evidence type="ECO:0000256" key="8">
    <source>
        <dbReference type="ARBA" id="ARBA00023180"/>
    </source>
</evidence>
<dbReference type="Pfam" id="PF00497">
    <property type="entry name" value="SBP_bac_3"/>
    <property type="match status" value="1"/>
</dbReference>
<evidence type="ECO:0000256" key="9">
    <source>
        <dbReference type="ARBA" id="ARBA00023303"/>
    </source>
</evidence>
<evidence type="ECO:0000256" key="4">
    <source>
        <dbReference type="ARBA" id="ARBA00022989"/>
    </source>
</evidence>
<feature type="transmembrane region" description="Helical" evidence="10">
    <location>
        <begin position="221"/>
        <end position="240"/>
    </location>
</feature>
<evidence type="ECO:0000256" key="5">
    <source>
        <dbReference type="ARBA" id="ARBA00023065"/>
    </source>
</evidence>
<evidence type="ECO:0000313" key="14">
    <source>
        <dbReference type="EMBL" id="CAA9241999.1"/>
    </source>
</evidence>
<feature type="transmembrane region" description="Helical" evidence="10">
    <location>
        <begin position="158"/>
        <end position="179"/>
    </location>
</feature>
<dbReference type="EMBL" id="CADCTA010000067">
    <property type="protein sequence ID" value="CAA9241999.1"/>
    <property type="molecule type" value="Genomic_DNA"/>
</dbReference>
<keyword evidence="11" id="KW-0732">Signal</keyword>
<keyword evidence="6 10" id="KW-0472">Membrane</keyword>
<evidence type="ECO:0000259" key="13">
    <source>
        <dbReference type="SMART" id="SM00079"/>
    </source>
</evidence>
<keyword evidence="5" id="KW-0406">Ion transport</keyword>
<keyword evidence="2" id="KW-0813">Transport</keyword>
<accession>A0A6J4I6S3</accession>
<dbReference type="Gene3D" id="3.40.190.10">
    <property type="entry name" value="Periplasmic binding protein-like II"/>
    <property type="match status" value="3"/>
</dbReference>
<dbReference type="PANTHER" id="PTHR18966">
    <property type="entry name" value="IONOTROPIC GLUTAMATE RECEPTOR"/>
    <property type="match status" value="1"/>
</dbReference>
<organism evidence="14">
    <name type="scientific">uncultured Chthoniobacterales bacterium</name>
    <dbReference type="NCBI Taxonomy" id="1836801"/>
    <lineage>
        <taxon>Bacteria</taxon>
        <taxon>Pseudomonadati</taxon>
        <taxon>Verrucomicrobiota</taxon>
        <taxon>Spartobacteria</taxon>
        <taxon>Chthoniobacterales</taxon>
        <taxon>environmental samples</taxon>
    </lineage>
</organism>
<dbReference type="InterPro" id="IPR001320">
    <property type="entry name" value="Iontro_rcpt_C"/>
</dbReference>
<sequence length="388" mass="42413">MIIYPAPRALRSATALLLAAFAFGTFAFSAHAQEPPTTPKSGQPLNVVTRKITPFVIEKNGRLTGYSIELWERVVREARIPFDPDKGYKVVENVSQMLDELRAGRADAGVAAVSITSEREQTIDFSYPFKESGLQILTKDEPGGSFRKTVGKVFKGDILWLLIGLFVVLLINSHIIWFLERKKNAESFPEGYVAGIWEAVWWSICTIITGGCENKAPLGVAGRLTAIVWMLAGAGLFTYITATITSAMTVETLNSEISSVSDLKTRKWPVATLAGSTAQTYLERQGLSVVTFPDVDAACAALADDKVKAVVYDAPMLLYYAKNNPDKQLGVVGELFEKQSYGIGVPQGSPYRKEITRAILALREQGFFDELENKYFGTSTGGTTVAAK</sequence>
<dbReference type="InterPro" id="IPR015683">
    <property type="entry name" value="Ionotropic_Glu_rcpt"/>
</dbReference>